<dbReference type="SUPFAM" id="SSF55718">
    <property type="entry name" value="SCP-like"/>
    <property type="match status" value="1"/>
</dbReference>
<dbReference type="AlphaFoldDB" id="A0A6G4U9D3"/>
<dbReference type="InterPro" id="IPR036527">
    <property type="entry name" value="SCP2_sterol-bd_dom_sf"/>
</dbReference>
<organism evidence="1 2">
    <name type="scientific">Streptomyces coryli</name>
    <dbReference type="NCBI Taxonomy" id="1128680"/>
    <lineage>
        <taxon>Bacteria</taxon>
        <taxon>Bacillati</taxon>
        <taxon>Actinomycetota</taxon>
        <taxon>Actinomycetes</taxon>
        <taxon>Kitasatosporales</taxon>
        <taxon>Streptomycetaceae</taxon>
        <taxon>Streptomyces</taxon>
    </lineage>
</organism>
<gene>
    <name evidence="1" type="ORF">G5C51_29325</name>
</gene>
<reference evidence="1 2" key="1">
    <citation type="submission" date="2020-02" db="EMBL/GenBank/DDBJ databases">
        <title>Whole-genome analyses of novel actinobacteria.</title>
        <authorList>
            <person name="Sahin N."/>
        </authorList>
    </citation>
    <scope>NUCLEOTIDE SEQUENCE [LARGE SCALE GENOMIC DNA]</scope>
    <source>
        <strain evidence="1 2">A7024</strain>
    </source>
</reference>
<evidence type="ECO:0000313" key="2">
    <source>
        <dbReference type="Proteomes" id="UP000481583"/>
    </source>
</evidence>
<dbReference type="EMBL" id="JAAKZV010000175">
    <property type="protein sequence ID" value="NGN67988.1"/>
    <property type="molecule type" value="Genomic_DNA"/>
</dbReference>
<dbReference type="Proteomes" id="UP000481583">
    <property type="component" value="Unassembled WGS sequence"/>
</dbReference>
<proteinExistence type="predicted"/>
<accession>A0A6G4U9D3</accession>
<sequence>MTLHTDAERSRALYRGAFAAALDDAAFVTVLKEADLRLHFVLADPGYELSLGPDGVHDRPTPGPALRLELSAATLHEILLGRLPVPRAVVTRRLAVKGPVTRLRLLGDLLPFLGREYARLALPTAH</sequence>
<keyword evidence="2" id="KW-1185">Reference proteome</keyword>
<comment type="caution">
    <text evidence="1">The sequence shown here is derived from an EMBL/GenBank/DDBJ whole genome shotgun (WGS) entry which is preliminary data.</text>
</comment>
<dbReference type="RefSeq" id="WP_165241516.1">
    <property type="nucleotide sequence ID" value="NZ_JAAKZV010000175.1"/>
</dbReference>
<protein>
    <recommendedName>
        <fullName evidence="3">SCP2 domain-containing protein</fullName>
    </recommendedName>
</protein>
<evidence type="ECO:0008006" key="3">
    <source>
        <dbReference type="Google" id="ProtNLM"/>
    </source>
</evidence>
<name>A0A6G4U9D3_9ACTN</name>
<evidence type="ECO:0000313" key="1">
    <source>
        <dbReference type="EMBL" id="NGN67988.1"/>
    </source>
</evidence>